<evidence type="ECO:0000256" key="1">
    <source>
        <dbReference type="SAM" id="Coils"/>
    </source>
</evidence>
<dbReference type="STRING" id="461836.A0A0L0DB64"/>
<feature type="compositionally biased region" description="Low complexity" evidence="2">
    <location>
        <begin position="801"/>
        <end position="823"/>
    </location>
</feature>
<dbReference type="SUPFAM" id="SSF48065">
    <property type="entry name" value="DBL homology domain (DH-domain)"/>
    <property type="match status" value="1"/>
</dbReference>
<feature type="coiled-coil region" evidence="1">
    <location>
        <begin position="1194"/>
        <end position="1221"/>
    </location>
</feature>
<evidence type="ECO:0000259" key="4">
    <source>
        <dbReference type="PROSITE" id="PS50010"/>
    </source>
</evidence>
<dbReference type="Gene3D" id="1.20.900.10">
    <property type="entry name" value="Dbl homology (DH) domain"/>
    <property type="match status" value="1"/>
</dbReference>
<feature type="region of interest" description="Disordered" evidence="2">
    <location>
        <begin position="273"/>
        <end position="349"/>
    </location>
</feature>
<feature type="compositionally biased region" description="Basic and acidic residues" evidence="2">
    <location>
        <begin position="68"/>
        <end position="78"/>
    </location>
</feature>
<feature type="region of interest" description="Disordered" evidence="2">
    <location>
        <begin position="991"/>
        <end position="1013"/>
    </location>
</feature>
<dbReference type="CDD" id="cd23767">
    <property type="entry name" value="IQCD"/>
    <property type="match status" value="1"/>
</dbReference>
<organism evidence="5 6">
    <name type="scientific">Thecamonas trahens ATCC 50062</name>
    <dbReference type="NCBI Taxonomy" id="461836"/>
    <lineage>
        <taxon>Eukaryota</taxon>
        <taxon>Apusozoa</taxon>
        <taxon>Apusomonadida</taxon>
        <taxon>Apusomonadidae</taxon>
        <taxon>Thecamonas</taxon>
    </lineage>
</organism>
<protein>
    <recommendedName>
        <fullName evidence="7">DH domain-containing protein</fullName>
    </recommendedName>
</protein>
<proteinExistence type="predicted"/>
<feature type="region of interest" description="Disordered" evidence="2">
    <location>
        <begin position="694"/>
        <end position="722"/>
    </location>
</feature>
<feature type="compositionally biased region" description="Low complexity" evidence="2">
    <location>
        <begin position="15"/>
        <end position="34"/>
    </location>
</feature>
<evidence type="ECO:0000256" key="2">
    <source>
        <dbReference type="SAM" id="MobiDB-lite"/>
    </source>
</evidence>
<dbReference type="PROSITE" id="PS50096">
    <property type="entry name" value="IQ"/>
    <property type="match status" value="1"/>
</dbReference>
<feature type="region of interest" description="Disordered" evidence="2">
    <location>
        <begin position="885"/>
        <end position="912"/>
    </location>
</feature>
<feature type="compositionally biased region" description="Low complexity" evidence="2">
    <location>
        <begin position="47"/>
        <end position="64"/>
    </location>
</feature>
<feature type="region of interest" description="Disordered" evidence="2">
    <location>
        <begin position="198"/>
        <end position="239"/>
    </location>
</feature>
<feature type="region of interest" description="Disordered" evidence="2">
    <location>
        <begin position="1"/>
        <end position="80"/>
    </location>
</feature>
<dbReference type="InterPro" id="IPR000219">
    <property type="entry name" value="DH_dom"/>
</dbReference>
<accession>A0A0L0DB64</accession>
<dbReference type="Gene3D" id="2.30.29.30">
    <property type="entry name" value="Pleckstrin-homology domain (PH domain)/Phosphotyrosine-binding domain (PTB)"/>
    <property type="match status" value="1"/>
</dbReference>
<name>A0A0L0DB64_THETB</name>
<dbReference type="PANTHER" id="PTHR12673:SF159">
    <property type="entry name" value="LD03170P"/>
    <property type="match status" value="1"/>
</dbReference>
<dbReference type="Proteomes" id="UP000054408">
    <property type="component" value="Unassembled WGS sequence"/>
</dbReference>
<feature type="region of interest" description="Disordered" evidence="2">
    <location>
        <begin position="801"/>
        <end position="869"/>
    </location>
</feature>
<evidence type="ECO:0000313" key="6">
    <source>
        <dbReference type="Proteomes" id="UP000054408"/>
    </source>
</evidence>
<dbReference type="InterPro" id="IPR011993">
    <property type="entry name" value="PH-like_dom_sf"/>
</dbReference>
<dbReference type="GeneID" id="25564911"/>
<dbReference type="PANTHER" id="PTHR12673">
    <property type="entry name" value="FACIOGENITAL DYSPLASIA PROTEIN"/>
    <property type="match status" value="1"/>
</dbReference>
<dbReference type="SUPFAM" id="SSF50729">
    <property type="entry name" value="PH domain-like"/>
    <property type="match status" value="1"/>
</dbReference>
<dbReference type="PROSITE" id="PS50003">
    <property type="entry name" value="PH_DOMAIN"/>
    <property type="match status" value="1"/>
</dbReference>
<dbReference type="InterPro" id="IPR001849">
    <property type="entry name" value="PH_domain"/>
</dbReference>
<dbReference type="PROSITE" id="PS50010">
    <property type="entry name" value="DH_2"/>
    <property type="match status" value="1"/>
</dbReference>
<keyword evidence="1" id="KW-0175">Coiled coil</keyword>
<feature type="compositionally biased region" description="Basic residues" evidence="2">
    <location>
        <begin position="991"/>
        <end position="1007"/>
    </location>
</feature>
<dbReference type="InterPro" id="IPR051092">
    <property type="entry name" value="FYVE_RhoGEF_PH"/>
</dbReference>
<feature type="compositionally biased region" description="Low complexity" evidence="2">
    <location>
        <begin position="696"/>
        <end position="714"/>
    </location>
</feature>
<keyword evidence="6" id="KW-1185">Reference proteome</keyword>
<feature type="domain" description="DH" evidence="4">
    <location>
        <begin position="1292"/>
        <end position="1477"/>
    </location>
</feature>
<evidence type="ECO:0000313" key="5">
    <source>
        <dbReference type="EMBL" id="KNC49490.1"/>
    </source>
</evidence>
<reference evidence="5 6" key="1">
    <citation type="submission" date="2010-05" db="EMBL/GenBank/DDBJ databases">
        <title>The Genome Sequence of Thecamonas trahens ATCC 50062.</title>
        <authorList>
            <consortium name="The Broad Institute Genome Sequencing Platform"/>
            <person name="Russ C."/>
            <person name="Cuomo C."/>
            <person name="Shea T."/>
            <person name="Young S.K."/>
            <person name="Zeng Q."/>
            <person name="Koehrsen M."/>
            <person name="Haas B."/>
            <person name="Borodovsky M."/>
            <person name="Guigo R."/>
            <person name="Alvarado L."/>
            <person name="Berlin A."/>
            <person name="Bochicchio J."/>
            <person name="Borenstein D."/>
            <person name="Chapman S."/>
            <person name="Chen Z."/>
            <person name="Freedman E."/>
            <person name="Gellesch M."/>
            <person name="Goldberg J."/>
            <person name="Griggs A."/>
            <person name="Gujja S."/>
            <person name="Heilman E."/>
            <person name="Heiman D."/>
            <person name="Hepburn T."/>
            <person name="Howarth C."/>
            <person name="Jen D."/>
            <person name="Larson L."/>
            <person name="Mehta T."/>
            <person name="Park D."/>
            <person name="Pearson M."/>
            <person name="Roberts A."/>
            <person name="Saif S."/>
            <person name="Shenoy N."/>
            <person name="Sisk P."/>
            <person name="Stolte C."/>
            <person name="Sykes S."/>
            <person name="Thomson T."/>
            <person name="Walk T."/>
            <person name="White J."/>
            <person name="Yandava C."/>
            <person name="Burger G."/>
            <person name="Gray M.W."/>
            <person name="Holland P.W.H."/>
            <person name="King N."/>
            <person name="Lang F.B.F."/>
            <person name="Roger A.J."/>
            <person name="Ruiz-Trillo I."/>
            <person name="Lander E."/>
            <person name="Nusbaum C."/>
        </authorList>
    </citation>
    <scope>NUCLEOTIDE SEQUENCE [LARGE SCALE GENOMIC DNA]</scope>
    <source>
        <strain evidence="5 6">ATCC 50062</strain>
    </source>
</reference>
<dbReference type="OMA" id="GHEPRGF"/>
<sequence>MASLTQLLAHDDSDLLASSSSSSSASSDSDASAGSVGGDDDLEVTSDELAQAADDSLSLSLSLSPDTGEERASGKKNDGISGLASVAAELDAMDSDDGDDDGLGDALDALSLNDTGLSGLLMSESGGGDTSTVHRMAFAVLDDDDSDDWVAGSDHAAVAHLLADSDEDEDDGLASVDALLAKAEAAAKAEAEAEAAAKAKAEAAAEAKVKAEAEAAAKAKDEAEAAAKAKAEAEAAAKAKAEAEAAAKAKAEAEAVVKAKAEAEAAVKAKAEAEAAAKAKAEAEAAAKAEAEAAAKAEAEAEAAAKAKAEAEAAAKAEAEAEAAAKAKAEAETAAKAEAEAEAAAKAKAEAEAAAKAEAEAEAAAKAKAEAQVAAKAKAEAEAAAKAKAEAEAAAKAKAEAEAAAKAEAEAEAAAKAKAEAEAAAKAKADAEAAANVKAEAEAAVKAEAEAAAKAKAEAEAAVKAEAEAEAAVKAKADAEAAAMAEAEAEAAVKAKADAEAAVKAEAEAEAAVKAKADAEAAAMAEAEAEAAVKAKADAEAAAKAEAEAEAAAEAKAEAEAAAEAKAEAEAAAKAKAEAETAAKAKAAAEAAAKAEAEAEAAAKAEAEAEAAAKAKAEAEAAAMAEAEAEAAAMVEAEAEAAAKAKAEAEAATKAKADAEAEAAAQAKAEAETSAKAEAAAAARRAEARLRAHVVAPPASTSSSARAAYASSPARSPPPAAAAAAALAPPDFASDLADLTVHLESALDDTRLDDTRLNETRLDDTRLDDTRVVLDDTREFDVPEYIDLDLDFDFADELDESAAPAASTAPTAPSAHATPSEPSQVQPLSPPAPAPRTPSPEPASSSASTAASTSSSSSASYSPDPVREASPAWNELVDPAWGEASLSSSTAPRLYDTDADDSDASTGPGPYTQRLLAHRRASRASKAAATRSNHARTVRRLQKRLLLERLATRRNNLATSTTTVSQLAARDANLHSTVSKQQALIAKHTLARLRKSGGRSSRSKKARSSRDAEPRNASFYASLLAKSVKNPSVKRGVSLAALRVWEWNELEAERDALAAVRVEQRKLSRRRRLELSLLDSLAARQPASVAAEYPDPAILVNLGLALDSLTPELEDMLSGSSPESVAAIRAMNLRIYLEWQAKLRERGSSAQNPILRSKRAAAKAAASRRARLAKARANANSRSLDFARHRSQAVAAAKAAAAAAEDERRAARARLAAAAAAAASAAAAADDAGAEFADESLDLDESLCENVPGELDPPVWEQIAARAVVIQSVWRGYAVRKVTRPLLKRIRRRTKVAREVLTSERSYVKAIKSMVELFTRPAVASVLRDKDVPATFTSIEDVLRVSSRLMAEVERVLAGGPVAIGELGDVFVRLAPALEAAYKPYVYANDESVALLSKLKKKNPLKQFLASRSAQYASALHGLDLFDLHIMPVQRIPRYELLLKDLVLLTPRDSAAYTPLRAGLAAIKAVADSLNESKRLKDNRLVTRKVLEAIEPGPHFDAEELLARGRFFVTDGGLWVRAGKKRKSATLFLFNDLLLWAMPKGLFKAGFEVQGAYKLAGARVAPTGARSDDDRGFVFAPPSGARSLNFYTASSGERDQWLALLSAAIALADLASTAGVGTAPDALIDHERARIAALEQLRRAAPPGSPALLEVDHLLHVAAEHIKRILREESEAQAARDAATSAIRSAKLTSHGLGEMDLAAVPSFSLARVQSEWVKAASCLDAVWSTWAADADAAAAAAASGSPDPMLDTKVAVEAELLGEVGAWLEALGVRLAEFVDDDTGTAAYDEI</sequence>
<gene>
    <name evidence="5" type="ORF">AMSG_05506</name>
</gene>
<dbReference type="InterPro" id="IPR035899">
    <property type="entry name" value="DBL_dom_sf"/>
</dbReference>
<dbReference type="EMBL" id="GL349455">
    <property type="protein sequence ID" value="KNC49490.1"/>
    <property type="molecule type" value="Genomic_DNA"/>
</dbReference>
<dbReference type="RefSeq" id="XP_013757909.1">
    <property type="nucleotide sequence ID" value="XM_013902455.1"/>
</dbReference>
<evidence type="ECO:0008006" key="7">
    <source>
        <dbReference type="Google" id="ProtNLM"/>
    </source>
</evidence>
<evidence type="ECO:0000259" key="3">
    <source>
        <dbReference type="PROSITE" id="PS50003"/>
    </source>
</evidence>
<dbReference type="Pfam" id="PF00621">
    <property type="entry name" value="RhoGEF"/>
    <property type="match status" value="1"/>
</dbReference>
<feature type="compositionally biased region" description="Pro residues" evidence="2">
    <location>
        <begin position="828"/>
        <end position="841"/>
    </location>
</feature>
<feature type="compositionally biased region" description="Low complexity" evidence="2">
    <location>
        <begin position="842"/>
        <end position="863"/>
    </location>
</feature>
<feature type="domain" description="PH" evidence="3">
    <location>
        <begin position="1504"/>
        <end position="1610"/>
    </location>
</feature>
<dbReference type="OrthoDB" id="660555at2759"/>
<dbReference type="GO" id="GO:0005737">
    <property type="term" value="C:cytoplasm"/>
    <property type="evidence" value="ECO:0007669"/>
    <property type="project" value="TreeGrafter"/>
</dbReference>
<dbReference type="SMART" id="SM00325">
    <property type="entry name" value="RhoGEF"/>
    <property type="match status" value="1"/>
</dbReference>
<dbReference type="GO" id="GO:0005085">
    <property type="term" value="F:guanyl-nucleotide exchange factor activity"/>
    <property type="evidence" value="ECO:0007669"/>
    <property type="project" value="InterPro"/>
</dbReference>
<dbReference type="eggNOG" id="KOG3519">
    <property type="taxonomic scope" value="Eukaryota"/>
</dbReference>